<dbReference type="RefSeq" id="WP_121456589.1">
    <property type="nucleotide sequence ID" value="NZ_RBXP01000001.1"/>
</dbReference>
<accession>A0A495WNQ9</accession>
<evidence type="ECO:0000256" key="5">
    <source>
        <dbReference type="ARBA" id="ARBA00011738"/>
    </source>
</evidence>
<organism evidence="17 18">
    <name type="scientific">Azonexus fungiphilus</name>
    <dbReference type="NCBI Taxonomy" id="146940"/>
    <lineage>
        <taxon>Bacteria</taxon>
        <taxon>Pseudomonadati</taxon>
        <taxon>Pseudomonadota</taxon>
        <taxon>Betaproteobacteria</taxon>
        <taxon>Rhodocyclales</taxon>
        <taxon>Azonexaceae</taxon>
        <taxon>Azonexus</taxon>
    </lineage>
</organism>
<keyword evidence="10 16" id="KW-0418">Kinase</keyword>
<comment type="subunit">
    <text evidence="5 16">Homodimer.</text>
</comment>
<comment type="caution">
    <text evidence="17">The sequence shown here is derived from an EMBL/GenBank/DDBJ whole genome shotgun (WGS) entry which is preliminary data.</text>
</comment>
<evidence type="ECO:0000256" key="10">
    <source>
        <dbReference type="ARBA" id="ARBA00022777"/>
    </source>
</evidence>
<dbReference type="GO" id="GO:0005524">
    <property type="term" value="F:ATP binding"/>
    <property type="evidence" value="ECO:0007669"/>
    <property type="project" value="UniProtKB-UniRule"/>
</dbReference>
<keyword evidence="8 16" id="KW-0808">Transferase</keyword>
<evidence type="ECO:0000256" key="11">
    <source>
        <dbReference type="ARBA" id="ARBA00022840"/>
    </source>
</evidence>
<dbReference type="PANTHER" id="PTHR34265:SF1">
    <property type="entry name" value="TYPE III PANTOTHENATE KINASE"/>
    <property type="match status" value="1"/>
</dbReference>
<comment type="function">
    <text evidence="16">Catalyzes the phosphorylation of pantothenate (Pan), the first step in CoA biosynthesis.</text>
</comment>
<dbReference type="InterPro" id="IPR043129">
    <property type="entry name" value="ATPase_NBD"/>
</dbReference>
<dbReference type="GO" id="GO:0004594">
    <property type="term" value="F:pantothenate kinase activity"/>
    <property type="evidence" value="ECO:0007669"/>
    <property type="project" value="UniProtKB-UniRule"/>
</dbReference>
<comment type="cofactor">
    <cofactor evidence="2">
        <name>K(+)</name>
        <dbReference type="ChEBI" id="CHEBI:29103"/>
    </cofactor>
</comment>
<feature type="binding site" evidence="16">
    <location>
        <position position="123"/>
    </location>
    <ligand>
        <name>ATP</name>
        <dbReference type="ChEBI" id="CHEBI:30616"/>
    </ligand>
</feature>
<comment type="similarity">
    <text evidence="14 16">Belongs to the type III pantothenate kinase family.</text>
</comment>
<dbReference type="UniPathway" id="UPA00241">
    <property type="reaction ID" value="UER00352"/>
</dbReference>
<dbReference type="InterPro" id="IPR004619">
    <property type="entry name" value="Type_III_PanK"/>
</dbReference>
<dbReference type="HAMAP" id="MF_01274">
    <property type="entry name" value="Pantothen_kinase_3"/>
    <property type="match status" value="1"/>
</dbReference>
<keyword evidence="13 16" id="KW-0173">Coenzyme A biosynthesis</keyword>
<proteinExistence type="inferred from homology"/>
<dbReference type="Gene3D" id="3.30.420.40">
    <property type="match status" value="2"/>
</dbReference>
<evidence type="ECO:0000256" key="2">
    <source>
        <dbReference type="ARBA" id="ARBA00001958"/>
    </source>
</evidence>
<evidence type="ECO:0000256" key="7">
    <source>
        <dbReference type="ARBA" id="ARBA00022490"/>
    </source>
</evidence>
<dbReference type="AlphaFoldDB" id="A0A495WNQ9"/>
<evidence type="ECO:0000256" key="4">
    <source>
        <dbReference type="ARBA" id="ARBA00005225"/>
    </source>
</evidence>
<evidence type="ECO:0000256" key="9">
    <source>
        <dbReference type="ARBA" id="ARBA00022741"/>
    </source>
</evidence>
<feature type="binding site" evidence="16">
    <location>
        <position position="173"/>
    </location>
    <ligand>
        <name>substrate</name>
    </ligand>
</feature>
<name>A0A495WNQ9_9RHOO</name>
<feature type="binding site" evidence="16">
    <location>
        <position position="91"/>
    </location>
    <ligand>
        <name>substrate</name>
    </ligand>
</feature>
<gene>
    <name evidence="16" type="primary">coaX</name>
    <name evidence="17" type="ORF">DFR40_0166</name>
</gene>
<comment type="cofactor">
    <cofactor evidence="16">
        <name>NH4(+)</name>
        <dbReference type="ChEBI" id="CHEBI:28938"/>
    </cofactor>
    <cofactor evidence="16">
        <name>K(+)</name>
        <dbReference type="ChEBI" id="CHEBI:29103"/>
    </cofactor>
    <text evidence="16">A monovalent cation. Ammonium or potassium.</text>
</comment>
<dbReference type="Proteomes" id="UP000270626">
    <property type="component" value="Unassembled WGS sequence"/>
</dbReference>
<evidence type="ECO:0000256" key="6">
    <source>
        <dbReference type="ARBA" id="ARBA00012102"/>
    </source>
</evidence>
<keyword evidence="7 16" id="KW-0963">Cytoplasm</keyword>
<comment type="caution">
    <text evidence="16">Lacks conserved residue(s) required for the propagation of feature annotation.</text>
</comment>
<dbReference type="CDD" id="cd24015">
    <property type="entry name" value="ASKHA_NBD_PanK-III"/>
    <property type="match status" value="1"/>
</dbReference>
<dbReference type="EMBL" id="RBXP01000001">
    <property type="protein sequence ID" value="RKT63116.1"/>
    <property type="molecule type" value="Genomic_DNA"/>
</dbReference>
<protein>
    <recommendedName>
        <fullName evidence="15 16">Type III pantothenate kinase</fullName>
        <ecNumber evidence="6 16">2.7.1.33</ecNumber>
    </recommendedName>
    <alternativeName>
        <fullName evidence="16">PanK-III</fullName>
    </alternativeName>
    <alternativeName>
        <fullName evidence="16">Pantothenic acid kinase</fullName>
    </alternativeName>
</protein>
<evidence type="ECO:0000256" key="12">
    <source>
        <dbReference type="ARBA" id="ARBA00022958"/>
    </source>
</evidence>
<comment type="pathway">
    <text evidence="4 16">Cofactor biosynthesis; coenzyme A biosynthesis; CoA from (R)-pantothenate: step 1/5.</text>
</comment>
<evidence type="ECO:0000256" key="3">
    <source>
        <dbReference type="ARBA" id="ARBA00004496"/>
    </source>
</evidence>
<evidence type="ECO:0000256" key="1">
    <source>
        <dbReference type="ARBA" id="ARBA00001206"/>
    </source>
</evidence>
<evidence type="ECO:0000256" key="14">
    <source>
        <dbReference type="ARBA" id="ARBA00038036"/>
    </source>
</evidence>
<evidence type="ECO:0000256" key="16">
    <source>
        <dbReference type="HAMAP-Rule" id="MF_01274"/>
    </source>
</evidence>
<evidence type="ECO:0000256" key="8">
    <source>
        <dbReference type="ARBA" id="ARBA00022679"/>
    </source>
</evidence>
<feature type="binding site" evidence="16">
    <location>
        <begin position="98"/>
        <end position="101"/>
    </location>
    <ligand>
        <name>substrate</name>
    </ligand>
</feature>
<keyword evidence="9 16" id="KW-0547">Nucleotide-binding</keyword>
<dbReference type="Pfam" id="PF03309">
    <property type="entry name" value="Pan_kinase"/>
    <property type="match status" value="1"/>
</dbReference>
<dbReference type="NCBIfam" id="TIGR00671">
    <property type="entry name" value="baf"/>
    <property type="match status" value="1"/>
</dbReference>
<reference evidence="17 18" key="1">
    <citation type="submission" date="2018-10" db="EMBL/GenBank/DDBJ databases">
        <title>Genomic Encyclopedia of Type Strains, Phase IV (KMG-IV): sequencing the most valuable type-strain genomes for metagenomic binning, comparative biology and taxonomic classification.</title>
        <authorList>
            <person name="Goeker M."/>
        </authorList>
    </citation>
    <scope>NUCLEOTIDE SEQUENCE [LARGE SCALE GENOMIC DNA]</scope>
    <source>
        <strain evidence="17 18">DSM 23841</strain>
    </source>
</reference>
<dbReference type="EC" id="2.7.1.33" evidence="6 16"/>
<dbReference type="GO" id="GO:0015937">
    <property type="term" value="P:coenzyme A biosynthetic process"/>
    <property type="evidence" value="ECO:0007669"/>
    <property type="project" value="UniProtKB-UniRule"/>
</dbReference>
<dbReference type="PANTHER" id="PTHR34265">
    <property type="entry name" value="TYPE III PANTOTHENATE KINASE"/>
    <property type="match status" value="1"/>
</dbReference>
<evidence type="ECO:0000256" key="15">
    <source>
        <dbReference type="ARBA" id="ARBA00040883"/>
    </source>
</evidence>
<comment type="catalytic activity">
    <reaction evidence="1 16">
        <text>(R)-pantothenate + ATP = (R)-4'-phosphopantothenate + ADP + H(+)</text>
        <dbReference type="Rhea" id="RHEA:16373"/>
        <dbReference type="ChEBI" id="CHEBI:10986"/>
        <dbReference type="ChEBI" id="CHEBI:15378"/>
        <dbReference type="ChEBI" id="CHEBI:29032"/>
        <dbReference type="ChEBI" id="CHEBI:30616"/>
        <dbReference type="ChEBI" id="CHEBI:456216"/>
        <dbReference type="EC" id="2.7.1.33"/>
    </reaction>
</comment>
<dbReference type="SUPFAM" id="SSF53067">
    <property type="entry name" value="Actin-like ATPase domain"/>
    <property type="match status" value="2"/>
</dbReference>
<evidence type="ECO:0000313" key="18">
    <source>
        <dbReference type="Proteomes" id="UP000270626"/>
    </source>
</evidence>
<comment type="subcellular location">
    <subcellularLocation>
        <location evidence="3 16">Cytoplasm</location>
    </subcellularLocation>
</comment>
<keyword evidence="12 16" id="KW-0630">Potassium</keyword>
<dbReference type="GO" id="GO:0005737">
    <property type="term" value="C:cytoplasm"/>
    <property type="evidence" value="ECO:0007669"/>
    <property type="project" value="UniProtKB-SubCell"/>
</dbReference>
<feature type="active site" description="Proton acceptor" evidence="16">
    <location>
        <position position="100"/>
    </location>
</feature>
<evidence type="ECO:0000313" key="17">
    <source>
        <dbReference type="EMBL" id="RKT63116.1"/>
    </source>
</evidence>
<sequence>MILCLDSGNSRIKYGFCAADGDWLACGALAHDQCGELTRLLGEWPTPTRILLANVAGAAAEARIRAALGDCAGHLEVVRSTPAAAGVVNGYRQPERLGVDRWCALIGARQLQAGALLVVMAGTATTIDALDADGRFLGGLILPGQQLMLAALARATAGLPFAAGRHAAWPQSTDDAIVSGALEAQAGAVERAWARLPGAVRSCLVSGGNAEALIEHLVIPAVRADNLPLHGLRQLARETA</sequence>
<keyword evidence="18" id="KW-1185">Reference proteome</keyword>
<feature type="binding site" evidence="16">
    <location>
        <begin position="6"/>
        <end position="13"/>
    </location>
    <ligand>
        <name>ATP</name>
        <dbReference type="ChEBI" id="CHEBI:30616"/>
    </ligand>
</feature>
<keyword evidence="11 16" id="KW-0067">ATP-binding</keyword>
<dbReference type="OrthoDB" id="9781305at2"/>
<evidence type="ECO:0000256" key="13">
    <source>
        <dbReference type="ARBA" id="ARBA00022993"/>
    </source>
</evidence>